<dbReference type="InterPro" id="IPR050237">
    <property type="entry name" value="ATP-dep_AMP-bd_enzyme"/>
</dbReference>
<dbReference type="FunFam" id="3.30.300.30:FF:000008">
    <property type="entry name" value="2,3-dihydroxybenzoate-AMP ligase"/>
    <property type="match status" value="1"/>
</dbReference>
<dbReference type="Proteomes" id="UP000037712">
    <property type="component" value="Unassembled WGS sequence"/>
</dbReference>
<dbReference type="InterPro" id="IPR020845">
    <property type="entry name" value="AMP-binding_CS"/>
</dbReference>
<reference evidence="6" key="2">
    <citation type="submission" date="2015-01" db="EMBL/GenBank/DDBJ databases">
        <title>Draft genome sequence of potential hydrocarbon metabolising strain of Rhodococcus rhodochrous.</title>
        <authorList>
            <person name="Aggarwal R.K."/>
            <person name="Dawar C."/>
        </authorList>
    </citation>
    <scope>NUCLEOTIDE SEQUENCE [LARGE SCALE GENOMIC DNA]</scope>
    <source>
        <strain evidence="6">KG-21</strain>
    </source>
</reference>
<dbReference type="Pfam" id="PF00501">
    <property type="entry name" value="AMP-binding"/>
    <property type="match status" value="1"/>
</dbReference>
<dbReference type="Pfam" id="PF13193">
    <property type="entry name" value="AMP-binding_C"/>
    <property type="match status" value="1"/>
</dbReference>
<dbReference type="SUPFAM" id="SSF56801">
    <property type="entry name" value="Acetyl-CoA synthetase-like"/>
    <property type="match status" value="1"/>
</dbReference>
<dbReference type="GO" id="GO:0016878">
    <property type="term" value="F:acid-thiol ligase activity"/>
    <property type="evidence" value="ECO:0007669"/>
    <property type="project" value="UniProtKB-ARBA"/>
</dbReference>
<comment type="similarity">
    <text evidence="1">Belongs to the ATP-dependent AMP-binding enzyme family.</text>
</comment>
<proteinExistence type="inferred from homology"/>
<dbReference type="InterPro" id="IPR042099">
    <property type="entry name" value="ANL_N_sf"/>
</dbReference>
<dbReference type="EMBL" id="AZYO01000016">
    <property type="protein sequence ID" value="KOS56574.1"/>
    <property type="molecule type" value="Genomic_DNA"/>
</dbReference>
<organism evidence="5 6">
    <name type="scientific">Rhodococcus rhodochrous KG-21</name>
    <dbReference type="NCBI Taxonomy" id="1441923"/>
    <lineage>
        <taxon>Bacteria</taxon>
        <taxon>Bacillati</taxon>
        <taxon>Actinomycetota</taxon>
        <taxon>Actinomycetes</taxon>
        <taxon>Mycobacteriales</taxon>
        <taxon>Nocardiaceae</taxon>
        <taxon>Rhodococcus</taxon>
    </lineage>
</organism>
<dbReference type="InterPro" id="IPR000873">
    <property type="entry name" value="AMP-dep_synth/lig_dom"/>
</dbReference>
<dbReference type="PATRIC" id="fig|1441923.3.peg.1970"/>
<evidence type="ECO:0000256" key="1">
    <source>
        <dbReference type="ARBA" id="ARBA00006432"/>
    </source>
</evidence>
<gene>
    <name evidence="5" type="ORF">Z051_08890</name>
</gene>
<protein>
    <submittedName>
        <fullName evidence="5">Fatty-acid--CoA ligase</fullName>
    </submittedName>
</protein>
<dbReference type="InterPro" id="IPR025110">
    <property type="entry name" value="AMP-bd_C"/>
</dbReference>
<evidence type="ECO:0000259" key="3">
    <source>
        <dbReference type="Pfam" id="PF00501"/>
    </source>
</evidence>
<reference evidence="5 6" key="1">
    <citation type="journal article" date="2015" name="Genome Announc.">
        <title>Draft Genome Sequence of Rhodococcus rhodochrous Strain KG-21, a Soil Isolate from Oil Fields of Krishna-Godavari Basin, India.</title>
        <authorList>
            <person name="Dawar C."/>
            <person name="Aggarwal R.K."/>
        </authorList>
    </citation>
    <scope>NUCLEOTIDE SEQUENCE [LARGE SCALE GENOMIC DNA]</scope>
    <source>
        <strain evidence="5 6">KG-21</strain>
    </source>
</reference>
<evidence type="ECO:0000313" key="6">
    <source>
        <dbReference type="Proteomes" id="UP000037712"/>
    </source>
</evidence>
<dbReference type="RefSeq" id="WP_054372328.1">
    <property type="nucleotide sequence ID" value="NZ_AZYO01000016.1"/>
</dbReference>
<dbReference type="Gene3D" id="3.30.300.30">
    <property type="match status" value="1"/>
</dbReference>
<dbReference type="InterPro" id="IPR045851">
    <property type="entry name" value="AMP-bd_C_sf"/>
</dbReference>
<dbReference type="PROSITE" id="PS00455">
    <property type="entry name" value="AMP_BINDING"/>
    <property type="match status" value="1"/>
</dbReference>
<dbReference type="PANTHER" id="PTHR43767">
    <property type="entry name" value="LONG-CHAIN-FATTY-ACID--COA LIGASE"/>
    <property type="match status" value="1"/>
</dbReference>
<keyword evidence="2 5" id="KW-0436">Ligase</keyword>
<dbReference type="Gene3D" id="3.40.50.12780">
    <property type="entry name" value="N-terminal domain of ligase-like"/>
    <property type="match status" value="1"/>
</dbReference>
<accession>A0A0M8PHC2</accession>
<comment type="caution">
    <text evidence="5">The sequence shown here is derived from an EMBL/GenBank/DDBJ whole genome shotgun (WGS) entry which is preliminary data.</text>
</comment>
<evidence type="ECO:0000313" key="5">
    <source>
        <dbReference type="EMBL" id="KOS56574.1"/>
    </source>
</evidence>
<evidence type="ECO:0000256" key="2">
    <source>
        <dbReference type="ARBA" id="ARBA00022598"/>
    </source>
</evidence>
<name>A0A0M8PHC2_RHORH</name>
<feature type="domain" description="AMP-binding enzyme C-terminal" evidence="4">
    <location>
        <begin position="419"/>
        <end position="496"/>
    </location>
</feature>
<dbReference type="PANTHER" id="PTHR43767:SF1">
    <property type="entry name" value="NONRIBOSOMAL PEPTIDE SYNTHASE PES1 (EUROFUNG)-RELATED"/>
    <property type="match status" value="1"/>
</dbReference>
<dbReference type="AlphaFoldDB" id="A0A0M8PHC2"/>
<sequence>MFTLVDAIRRNERLAPQREAIFDGTRRLTHGELADRAWRIAAGLRLQGVKPGDTVGVLAGNTAFSIEAFLGIVAAGAAFVPYNWRWATEELAHGIDETGARVVLVGDGFDAAIAEVLAGGGLNGPITVVHEGEEFDRLLRSQPLREVPVGPSDAACILFTGGTTGFSKGVVLSHSAILTNAVNEIADCRIGGRANDRGLVVTPLFHSAALLCWFLPHYVTGNSSVLVHKFVEDEIADLVARESITNMFLVPNMIRRMLKAGTFDTDGFRNHFKALHTGAGLLRMPDKLAVSALIPDVELFFRYGLTEAGPMVTRLLPQDMLRPEIDGSIGTEYLLTEVELRDLYDGTPAAVGEIGEICVRGPNLMTGYFGRPEATKEVLENGWLRTGDLAVRDEQGYLYFRDRAKDMIKTGGENVYSSEIEQLLHTHPAVMEAAVLGVPSEEWDEEVRAVIAVRPDQSVTEAEIASFLRERLAGYKVPKLIVLVGPNALPMNPSGKIVKTNIRAAMGW</sequence>
<feature type="domain" description="AMP-dependent synthetase/ligase" evidence="3">
    <location>
        <begin position="11"/>
        <end position="369"/>
    </location>
</feature>
<evidence type="ECO:0000259" key="4">
    <source>
        <dbReference type="Pfam" id="PF13193"/>
    </source>
</evidence>